<gene>
    <name evidence="1" type="ORF">LR48_Vigan02g012300</name>
</gene>
<dbReference type="EMBL" id="CM003372">
    <property type="protein sequence ID" value="KOM33973.1"/>
    <property type="molecule type" value="Genomic_DNA"/>
</dbReference>
<organism evidence="1 2">
    <name type="scientific">Phaseolus angularis</name>
    <name type="common">Azuki bean</name>
    <name type="synonym">Vigna angularis</name>
    <dbReference type="NCBI Taxonomy" id="3914"/>
    <lineage>
        <taxon>Eukaryota</taxon>
        <taxon>Viridiplantae</taxon>
        <taxon>Streptophyta</taxon>
        <taxon>Embryophyta</taxon>
        <taxon>Tracheophyta</taxon>
        <taxon>Spermatophyta</taxon>
        <taxon>Magnoliopsida</taxon>
        <taxon>eudicotyledons</taxon>
        <taxon>Gunneridae</taxon>
        <taxon>Pentapetalae</taxon>
        <taxon>rosids</taxon>
        <taxon>fabids</taxon>
        <taxon>Fabales</taxon>
        <taxon>Fabaceae</taxon>
        <taxon>Papilionoideae</taxon>
        <taxon>50 kb inversion clade</taxon>
        <taxon>NPAAA clade</taxon>
        <taxon>indigoferoid/millettioid clade</taxon>
        <taxon>Phaseoleae</taxon>
        <taxon>Vigna</taxon>
    </lineage>
</organism>
<accession>A0A0L9TTS7</accession>
<protein>
    <submittedName>
        <fullName evidence="1">Uncharacterized protein</fullName>
    </submittedName>
</protein>
<dbReference type="Gramene" id="KOM33973">
    <property type="protein sequence ID" value="KOM33973"/>
    <property type="gene ID" value="LR48_Vigan02g012300"/>
</dbReference>
<reference evidence="2" key="1">
    <citation type="journal article" date="2015" name="Proc. Natl. Acad. Sci. U.S.A.">
        <title>Genome sequencing of adzuki bean (Vigna angularis) provides insight into high starch and low fat accumulation and domestication.</title>
        <authorList>
            <person name="Yang K."/>
            <person name="Tian Z."/>
            <person name="Chen C."/>
            <person name="Luo L."/>
            <person name="Zhao B."/>
            <person name="Wang Z."/>
            <person name="Yu L."/>
            <person name="Li Y."/>
            <person name="Sun Y."/>
            <person name="Li W."/>
            <person name="Chen Y."/>
            <person name="Li Y."/>
            <person name="Zhang Y."/>
            <person name="Ai D."/>
            <person name="Zhao J."/>
            <person name="Shang C."/>
            <person name="Ma Y."/>
            <person name="Wu B."/>
            <person name="Wang M."/>
            <person name="Gao L."/>
            <person name="Sun D."/>
            <person name="Zhang P."/>
            <person name="Guo F."/>
            <person name="Wang W."/>
            <person name="Li Y."/>
            <person name="Wang J."/>
            <person name="Varshney R.K."/>
            <person name="Wang J."/>
            <person name="Ling H.Q."/>
            <person name="Wan P."/>
        </authorList>
    </citation>
    <scope>NUCLEOTIDE SEQUENCE</scope>
    <source>
        <strain evidence="2">cv. Jingnong 6</strain>
    </source>
</reference>
<sequence length="55" mass="6385">MNVGRPSKSSFYNWQSCQQAPMVETYKNNLFPGTPVRAAIGLIWERDELLDYQFS</sequence>
<dbReference type="Proteomes" id="UP000053144">
    <property type="component" value="Chromosome 2"/>
</dbReference>
<evidence type="ECO:0000313" key="2">
    <source>
        <dbReference type="Proteomes" id="UP000053144"/>
    </source>
</evidence>
<name>A0A0L9TTS7_PHAAN</name>
<evidence type="ECO:0000313" key="1">
    <source>
        <dbReference type="EMBL" id="KOM33973.1"/>
    </source>
</evidence>
<proteinExistence type="predicted"/>
<dbReference type="AlphaFoldDB" id="A0A0L9TTS7"/>